<dbReference type="PANTHER" id="PTHR33375:SF1">
    <property type="entry name" value="CHROMOSOME-PARTITIONING PROTEIN PARB-RELATED"/>
    <property type="match status" value="1"/>
</dbReference>
<organism evidence="3">
    <name type="scientific">marine sediment metagenome</name>
    <dbReference type="NCBI Taxonomy" id="412755"/>
    <lineage>
        <taxon>unclassified sequences</taxon>
        <taxon>metagenomes</taxon>
        <taxon>ecological metagenomes</taxon>
    </lineage>
</organism>
<dbReference type="GO" id="GO:0007059">
    <property type="term" value="P:chromosome segregation"/>
    <property type="evidence" value="ECO:0007669"/>
    <property type="project" value="UniProtKB-KW"/>
</dbReference>
<sequence>MSKEYAEIAVDLIDDPDNPLRGNIHDTELAELMQSMALYGLMHPITIYRTENRFKAVIGHRRLESARRLHWPTIPTIIQLSDTHHLREMQLHENIHRENLRPSEESNVVIELASAGNWTVTRIATAMGKSAAWVQERIEMDAWPDGLLDLVDEKKVSIGVARILMRIPDDNAVKYLANQAAHAGATIAQAQAWYQSYMTKPWQLPTPEEIEAARQSYQPPPVPKATCQGCNIVLNIDQMTSIFACPGCQNLLPALSKTAKH</sequence>
<dbReference type="AlphaFoldDB" id="A0A0F9N639"/>
<dbReference type="Gene3D" id="3.90.1530.30">
    <property type="match status" value="1"/>
</dbReference>
<reference evidence="3" key="1">
    <citation type="journal article" date="2015" name="Nature">
        <title>Complex archaea that bridge the gap between prokaryotes and eukaryotes.</title>
        <authorList>
            <person name="Spang A."/>
            <person name="Saw J.H."/>
            <person name="Jorgensen S.L."/>
            <person name="Zaremba-Niedzwiedzka K."/>
            <person name="Martijn J."/>
            <person name="Lind A.E."/>
            <person name="van Eijk R."/>
            <person name="Schleper C."/>
            <person name="Guy L."/>
            <person name="Ettema T.J."/>
        </authorList>
    </citation>
    <scope>NUCLEOTIDE SEQUENCE</scope>
</reference>
<keyword evidence="1" id="KW-0159">Chromosome partition</keyword>
<name>A0A0F9N639_9ZZZZ</name>
<dbReference type="EMBL" id="LAZR01003746">
    <property type="protein sequence ID" value="KKN15095.1"/>
    <property type="molecule type" value="Genomic_DNA"/>
</dbReference>
<evidence type="ECO:0000256" key="1">
    <source>
        <dbReference type="ARBA" id="ARBA00022829"/>
    </source>
</evidence>
<evidence type="ECO:0000259" key="2">
    <source>
        <dbReference type="SMART" id="SM00470"/>
    </source>
</evidence>
<evidence type="ECO:0000313" key="3">
    <source>
        <dbReference type="EMBL" id="KKN15095.1"/>
    </source>
</evidence>
<dbReference type="Pfam" id="PF02195">
    <property type="entry name" value="ParB_N"/>
    <property type="match status" value="1"/>
</dbReference>
<dbReference type="NCBIfam" id="TIGR00180">
    <property type="entry name" value="parB_part"/>
    <property type="match status" value="1"/>
</dbReference>
<dbReference type="GO" id="GO:0003677">
    <property type="term" value="F:DNA binding"/>
    <property type="evidence" value="ECO:0007669"/>
    <property type="project" value="InterPro"/>
</dbReference>
<dbReference type="InterPro" id="IPR050336">
    <property type="entry name" value="Chromosome_partition/occlusion"/>
</dbReference>
<protein>
    <recommendedName>
        <fullName evidence="2">ParB-like N-terminal domain-containing protein</fullName>
    </recommendedName>
</protein>
<dbReference type="InterPro" id="IPR041468">
    <property type="entry name" value="HTH_ParB/Spo0J"/>
</dbReference>
<dbReference type="Gene3D" id="1.10.10.2830">
    <property type="match status" value="1"/>
</dbReference>
<dbReference type="InterPro" id="IPR004437">
    <property type="entry name" value="ParB/RepB/Spo0J"/>
</dbReference>
<dbReference type="SUPFAM" id="SSF110849">
    <property type="entry name" value="ParB/Sulfiredoxin"/>
    <property type="match status" value="1"/>
</dbReference>
<dbReference type="InterPro" id="IPR036086">
    <property type="entry name" value="ParB/Sulfiredoxin_sf"/>
</dbReference>
<accession>A0A0F9N639</accession>
<feature type="domain" description="ParB-like N-terminal" evidence="2">
    <location>
        <begin position="6"/>
        <end position="95"/>
    </location>
</feature>
<comment type="caution">
    <text evidence="3">The sequence shown here is derived from an EMBL/GenBank/DDBJ whole genome shotgun (WGS) entry which is preliminary data.</text>
</comment>
<proteinExistence type="predicted"/>
<dbReference type="SMART" id="SM00470">
    <property type="entry name" value="ParB"/>
    <property type="match status" value="1"/>
</dbReference>
<gene>
    <name evidence="3" type="ORF">LCGC14_0989440</name>
</gene>
<dbReference type="PANTHER" id="PTHR33375">
    <property type="entry name" value="CHROMOSOME-PARTITIONING PROTEIN PARB-RELATED"/>
    <property type="match status" value="1"/>
</dbReference>
<dbReference type="InterPro" id="IPR003115">
    <property type="entry name" value="ParB_N"/>
</dbReference>
<dbReference type="Pfam" id="PF17762">
    <property type="entry name" value="HTH_ParB"/>
    <property type="match status" value="1"/>
</dbReference>
<dbReference type="SUPFAM" id="SSF109709">
    <property type="entry name" value="KorB DNA-binding domain-like"/>
    <property type="match status" value="1"/>
</dbReference>
<dbReference type="GO" id="GO:0005694">
    <property type="term" value="C:chromosome"/>
    <property type="evidence" value="ECO:0007669"/>
    <property type="project" value="TreeGrafter"/>
</dbReference>